<sequence length="375" mass="39975">MQEKNTEGLKKGKKTVLKLGMTGIIVTCIIGTTCSFAFAKEVTVKIGDTEKVLSGRIFENVGDVLEDNGIELTDDYTVSVDTGTALFAVDTIEVKVKATGNLLVDGESIAYQTDAQTVGDLLEENNIQLEELDRVEPGKATALKDISQVKVIRVEISELPSRQAIAYTTEKKDNPDLEVGKTKVVQVGIDGASSQVERVLYENGVEVKREVISEEIVKQPVKEIIEVGTKETAVVTTPVVETPATATPAVETPAVTATPTAQTPVATTPTAQTPAGETTTTIPEGAVQTILNCTAYTATGNATASGVMPTANHTVAAWSGLPFGTKIYIPSMGITYTVEDRGGAVTEGIVDIYMDTYDQCIQFGRQNLEAYITYP</sequence>
<accession>A0ABR6WUG0</accession>
<proteinExistence type="predicted"/>
<dbReference type="Gene3D" id="2.20.230.10">
    <property type="entry name" value="Resuscitation-promoting factor rpfb"/>
    <property type="match status" value="1"/>
</dbReference>
<name>A0ABR6WUG0_9FIRM</name>
<feature type="domain" description="G5" evidence="4">
    <location>
        <begin position="151"/>
        <end position="231"/>
    </location>
</feature>
<dbReference type="InterPro" id="IPR010611">
    <property type="entry name" value="3D_dom"/>
</dbReference>
<dbReference type="InterPro" id="IPR011098">
    <property type="entry name" value="G5_dom"/>
</dbReference>
<dbReference type="Proteomes" id="UP000603234">
    <property type="component" value="Unassembled WGS sequence"/>
</dbReference>
<protein>
    <submittedName>
        <fullName evidence="5">DUF348 domain-containing protein</fullName>
    </submittedName>
</protein>
<dbReference type="RefSeq" id="WP_186842081.1">
    <property type="nucleotide sequence ID" value="NZ_WJBC01000008.1"/>
</dbReference>
<dbReference type="SMART" id="SM01208">
    <property type="entry name" value="G5"/>
    <property type="match status" value="1"/>
</dbReference>
<dbReference type="Pfam" id="PF06725">
    <property type="entry name" value="3D"/>
    <property type="match status" value="1"/>
</dbReference>
<evidence type="ECO:0000256" key="3">
    <source>
        <dbReference type="SAM" id="Phobius"/>
    </source>
</evidence>
<evidence type="ECO:0000313" key="6">
    <source>
        <dbReference type="Proteomes" id="UP000603234"/>
    </source>
</evidence>
<dbReference type="PANTHER" id="PTHR39160">
    <property type="entry name" value="CELL WALL-BINDING PROTEIN YOCH"/>
    <property type="match status" value="1"/>
</dbReference>
<evidence type="ECO:0000259" key="4">
    <source>
        <dbReference type="PROSITE" id="PS51109"/>
    </source>
</evidence>
<dbReference type="InterPro" id="IPR059180">
    <property type="entry name" value="3D_YorM"/>
</dbReference>
<feature type="transmembrane region" description="Helical" evidence="3">
    <location>
        <begin position="21"/>
        <end position="39"/>
    </location>
</feature>
<evidence type="ECO:0000256" key="1">
    <source>
        <dbReference type="ARBA" id="ARBA00022729"/>
    </source>
</evidence>
<dbReference type="EMBL" id="WJBC01000008">
    <property type="protein sequence ID" value="MBC3804195.1"/>
    <property type="molecule type" value="Genomic_DNA"/>
</dbReference>
<comment type="caution">
    <text evidence="5">The sequence shown here is derived from an EMBL/GenBank/DDBJ whole genome shotgun (WGS) entry which is preliminary data.</text>
</comment>
<keyword evidence="1" id="KW-0732">Signal</keyword>
<dbReference type="PANTHER" id="PTHR39160:SF4">
    <property type="entry name" value="RESUSCITATION-PROMOTING FACTOR RPFB"/>
    <property type="match status" value="1"/>
</dbReference>
<dbReference type="InterPro" id="IPR007137">
    <property type="entry name" value="DUF348"/>
</dbReference>
<reference evidence="5 6" key="1">
    <citation type="journal article" date="2020" name="mSystems">
        <title>Defining Genomic and Predicted Metabolic Features of the Acetobacterium Genus.</title>
        <authorList>
            <person name="Ross D.E."/>
            <person name="Marshall C.W."/>
            <person name="Gulliver D."/>
            <person name="May H.D."/>
            <person name="Norman R.S."/>
        </authorList>
    </citation>
    <scope>NUCLEOTIDE SEQUENCE [LARGE SCALE GENOMIC DNA]</scope>
    <source>
        <strain evidence="5 6">DSM 8238</strain>
    </source>
</reference>
<organism evidence="5 6">
    <name type="scientific">Acetobacterium fimetarium</name>
    <dbReference type="NCBI Taxonomy" id="52691"/>
    <lineage>
        <taxon>Bacteria</taxon>
        <taxon>Bacillati</taxon>
        <taxon>Bacillota</taxon>
        <taxon>Clostridia</taxon>
        <taxon>Eubacteriales</taxon>
        <taxon>Eubacteriaceae</taxon>
        <taxon>Acetobacterium</taxon>
    </lineage>
</organism>
<dbReference type="Pfam" id="PF07501">
    <property type="entry name" value="G5"/>
    <property type="match status" value="1"/>
</dbReference>
<keyword evidence="3" id="KW-1133">Transmembrane helix</keyword>
<keyword evidence="6" id="KW-1185">Reference proteome</keyword>
<feature type="region of interest" description="Disordered" evidence="2">
    <location>
        <begin position="255"/>
        <end position="279"/>
    </location>
</feature>
<keyword evidence="3" id="KW-0472">Membrane</keyword>
<dbReference type="CDD" id="cd14667">
    <property type="entry name" value="3D_containing_proteins"/>
    <property type="match status" value="1"/>
</dbReference>
<evidence type="ECO:0000256" key="2">
    <source>
        <dbReference type="SAM" id="MobiDB-lite"/>
    </source>
</evidence>
<dbReference type="Pfam" id="PF03990">
    <property type="entry name" value="DUF348"/>
    <property type="match status" value="2"/>
</dbReference>
<dbReference type="PROSITE" id="PS51109">
    <property type="entry name" value="G5"/>
    <property type="match status" value="1"/>
</dbReference>
<keyword evidence="3" id="KW-0812">Transmembrane</keyword>
<dbReference type="InterPro" id="IPR051933">
    <property type="entry name" value="Resuscitation_pf_RpfB"/>
</dbReference>
<gene>
    <name evidence="5" type="ORF">GH808_07070</name>
</gene>
<evidence type="ECO:0000313" key="5">
    <source>
        <dbReference type="EMBL" id="MBC3804195.1"/>
    </source>
</evidence>